<dbReference type="Proteomes" id="UP001501509">
    <property type="component" value="Unassembled WGS sequence"/>
</dbReference>
<evidence type="ECO:0000313" key="3">
    <source>
        <dbReference type="Proteomes" id="UP001501509"/>
    </source>
</evidence>
<feature type="compositionally biased region" description="Acidic residues" evidence="1">
    <location>
        <begin position="19"/>
        <end position="35"/>
    </location>
</feature>
<evidence type="ECO:0000313" key="2">
    <source>
        <dbReference type="EMBL" id="GAA2578537.1"/>
    </source>
</evidence>
<sequence>MPQNGRMTLGPDDDRPVELDDDLEILPDQTSDDTDTGWGEWRGGGSDDDRLLEDRPPHW</sequence>
<gene>
    <name evidence="2" type="ORF">GCM10010411_08800</name>
</gene>
<evidence type="ECO:0000256" key="1">
    <source>
        <dbReference type="SAM" id="MobiDB-lite"/>
    </source>
</evidence>
<proteinExistence type="predicted"/>
<dbReference type="EMBL" id="BAAATD010000001">
    <property type="protein sequence ID" value="GAA2578537.1"/>
    <property type="molecule type" value="Genomic_DNA"/>
</dbReference>
<feature type="compositionally biased region" description="Basic and acidic residues" evidence="1">
    <location>
        <begin position="45"/>
        <end position="59"/>
    </location>
</feature>
<keyword evidence="3" id="KW-1185">Reference proteome</keyword>
<comment type="caution">
    <text evidence="2">The sequence shown here is derived from an EMBL/GenBank/DDBJ whole genome shotgun (WGS) entry which is preliminary data.</text>
</comment>
<reference evidence="2 3" key="1">
    <citation type="journal article" date="2019" name="Int. J. Syst. Evol. Microbiol.">
        <title>The Global Catalogue of Microorganisms (GCM) 10K type strain sequencing project: providing services to taxonomists for standard genome sequencing and annotation.</title>
        <authorList>
            <consortium name="The Broad Institute Genomics Platform"/>
            <consortium name="The Broad Institute Genome Sequencing Center for Infectious Disease"/>
            <person name="Wu L."/>
            <person name="Ma J."/>
        </authorList>
    </citation>
    <scope>NUCLEOTIDE SEQUENCE [LARGE SCALE GENOMIC DNA]</scope>
    <source>
        <strain evidence="2 3">JCM 6833</strain>
    </source>
</reference>
<organism evidence="2 3">
    <name type="scientific">Actinomadura fulvescens</name>
    <dbReference type="NCBI Taxonomy" id="46160"/>
    <lineage>
        <taxon>Bacteria</taxon>
        <taxon>Bacillati</taxon>
        <taxon>Actinomycetota</taxon>
        <taxon>Actinomycetes</taxon>
        <taxon>Streptosporangiales</taxon>
        <taxon>Thermomonosporaceae</taxon>
        <taxon>Actinomadura</taxon>
    </lineage>
</organism>
<accession>A0ABN3PED9</accession>
<name>A0ABN3PED9_9ACTN</name>
<feature type="region of interest" description="Disordered" evidence="1">
    <location>
        <begin position="1"/>
        <end position="59"/>
    </location>
</feature>
<protein>
    <submittedName>
        <fullName evidence="2">Uncharacterized protein</fullName>
    </submittedName>
</protein>